<dbReference type="EMBL" id="JAGTXO010000001">
    <property type="protein sequence ID" value="KAG8470063.1"/>
    <property type="molecule type" value="Genomic_DNA"/>
</dbReference>
<protein>
    <submittedName>
        <fullName evidence="1">Uncharacterized protein</fullName>
    </submittedName>
</protein>
<organism evidence="1 2">
    <name type="scientific">Diacronema lutheri</name>
    <name type="common">Unicellular marine alga</name>
    <name type="synonym">Monochrysis lutheri</name>
    <dbReference type="NCBI Taxonomy" id="2081491"/>
    <lineage>
        <taxon>Eukaryota</taxon>
        <taxon>Haptista</taxon>
        <taxon>Haptophyta</taxon>
        <taxon>Pavlovophyceae</taxon>
        <taxon>Pavlovales</taxon>
        <taxon>Pavlovaceae</taxon>
        <taxon>Diacronema</taxon>
    </lineage>
</organism>
<evidence type="ECO:0000313" key="1">
    <source>
        <dbReference type="EMBL" id="KAG8470063.1"/>
    </source>
</evidence>
<name>A0A8J6CJL3_DIALT</name>
<keyword evidence="2" id="KW-1185">Reference proteome</keyword>
<gene>
    <name evidence="1" type="ORF">KFE25_008484</name>
</gene>
<evidence type="ECO:0000313" key="2">
    <source>
        <dbReference type="Proteomes" id="UP000751190"/>
    </source>
</evidence>
<accession>A0A8J6CJL3</accession>
<proteinExistence type="predicted"/>
<sequence>MTWTSGMAGESAAPRARRLGGLIVGALAFTLALALAAGGALRAAPAAPAGAADAADAATPRRRRGLAPAAGSAVEPCVFSVWPSLLPERDKHMRHLTQRFHGCKPVVLRATRLSELSRDAAGRWVAHGHVLAGRDFPIARHAAPRANAANAMTQARIMQLIARLPTSQGSRWALVLENDATLTAHAHALPPHELARIIHWATAVAERHDLPMVHFALCPFATQPYVCTPVQAGGSRPGWPSLHTCVGDARCATAYALTRERAALVAAAWAQRQQGERSCPSHVWGGKHCPRDPWLLSTYLSACSSAQPALACRSLIVGYDWRSAQGQRGLFVQDRATFGSTIDSQKSADHKLVRVP</sequence>
<dbReference type="AlphaFoldDB" id="A0A8J6CJL3"/>
<comment type="caution">
    <text evidence="1">The sequence shown here is derived from an EMBL/GenBank/DDBJ whole genome shotgun (WGS) entry which is preliminary data.</text>
</comment>
<dbReference type="Proteomes" id="UP000751190">
    <property type="component" value="Unassembled WGS sequence"/>
</dbReference>
<reference evidence="1" key="1">
    <citation type="submission" date="2021-05" db="EMBL/GenBank/DDBJ databases">
        <title>The genome of the haptophyte Pavlova lutheri (Diacronema luteri, Pavlovales) - a model for lipid biosynthesis in eukaryotic algae.</title>
        <authorList>
            <person name="Hulatt C.J."/>
            <person name="Posewitz M.C."/>
        </authorList>
    </citation>
    <scope>NUCLEOTIDE SEQUENCE</scope>
    <source>
        <strain evidence="1">NIVA-4/92</strain>
    </source>
</reference>